<sequence length="229" mass="26859">MRLNQKEKEIGSYIGRLLREYFGKGPGAVFAMVADPYITIYIKDFLTPMEHKFLKQDQNFTYVQKNRDMLMETLIPEITAYIRMNIGVDVKEFYYDWNLHTLSGMFVAVCSSDYSNLQNSYLNQELVHEEIVKVSEEAEKVPGEVISYLLNPRTLLIIRKKILVSIEKELISLGNQEILTIAKRKLEKRLLEHHKENFEMYLHARIENAFVAWDFDLDKSGIVFILQPK</sequence>
<accession>A0A372LG84</accession>
<dbReference type="EMBL" id="QVTD01000003">
    <property type="protein sequence ID" value="RFU65079.1"/>
    <property type="molecule type" value="Genomic_DNA"/>
</dbReference>
<evidence type="ECO:0000259" key="1">
    <source>
        <dbReference type="Pfam" id="PF10057"/>
    </source>
</evidence>
<feature type="domain" description="Na+-translocating membrane potential-generating system MpsC" evidence="1">
    <location>
        <begin position="136"/>
        <end position="227"/>
    </location>
</feature>
<organism evidence="2 3">
    <name type="scientific">Peribacillus glennii</name>
    <dbReference type="NCBI Taxonomy" id="2303991"/>
    <lineage>
        <taxon>Bacteria</taxon>
        <taxon>Bacillati</taxon>
        <taxon>Bacillota</taxon>
        <taxon>Bacilli</taxon>
        <taxon>Bacillales</taxon>
        <taxon>Bacillaceae</taxon>
        <taxon>Peribacillus</taxon>
    </lineage>
</organism>
<evidence type="ECO:0000313" key="2">
    <source>
        <dbReference type="EMBL" id="RFU65079.1"/>
    </source>
</evidence>
<name>A0A372LG84_9BACI</name>
<dbReference type="Proteomes" id="UP000262939">
    <property type="component" value="Unassembled WGS sequence"/>
</dbReference>
<dbReference type="Pfam" id="PF10057">
    <property type="entry name" value="MpsC"/>
    <property type="match status" value="2"/>
</dbReference>
<comment type="caution">
    <text evidence="2">The sequence shown here is derived from an EMBL/GenBank/DDBJ whole genome shotgun (WGS) entry which is preliminary data.</text>
</comment>
<reference evidence="2 3" key="1">
    <citation type="submission" date="2018-08" db="EMBL/GenBank/DDBJ databases">
        <title>Bacillus chawlae sp. nov., Bacillus glennii sp. nov., and Bacillus saganii sp. nov. Isolated from the Vehicle Assembly Building at Kennedy Space Center where the Viking Spacecraft were Assembled.</title>
        <authorList>
            <person name="Seuylemezian A."/>
            <person name="Vaishampayan P."/>
        </authorList>
    </citation>
    <scope>NUCLEOTIDE SEQUENCE [LARGE SCALE GENOMIC DNA]</scope>
    <source>
        <strain evidence="2 3">V44-8</strain>
    </source>
</reference>
<dbReference type="AlphaFoldDB" id="A0A372LG84"/>
<dbReference type="OrthoDB" id="2677857at2"/>
<evidence type="ECO:0000313" key="3">
    <source>
        <dbReference type="Proteomes" id="UP000262939"/>
    </source>
</evidence>
<proteinExistence type="predicted"/>
<feature type="domain" description="Na+-translocating membrane potential-generating system MpsC" evidence="1">
    <location>
        <begin position="5"/>
        <end position="110"/>
    </location>
</feature>
<gene>
    <name evidence="2" type="ORF">D0466_03970</name>
</gene>
<protein>
    <submittedName>
        <fullName evidence="2">DUF2294 family protein</fullName>
    </submittedName>
</protein>
<dbReference type="RefSeq" id="WP_117321255.1">
    <property type="nucleotide sequence ID" value="NZ_QVTD01000003.1"/>
</dbReference>
<keyword evidence="3" id="KW-1185">Reference proteome</keyword>
<dbReference type="InterPro" id="IPR018745">
    <property type="entry name" value="MpsC"/>
</dbReference>